<accession>A0ABR0GRY1</accession>
<organism evidence="1 2">
    <name type="scientific">Podospora pseudocomata</name>
    <dbReference type="NCBI Taxonomy" id="2093779"/>
    <lineage>
        <taxon>Eukaryota</taxon>
        <taxon>Fungi</taxon>
        <taxon>Dikarya</taxon>
        <taxon>Ascomycota</taxon>
        <taxon>Pezizomycotina</taxon>
        <taxon>Sordariomycetes</taxon>
        <taxon>Sordariomycetidae</taxon>
        <taxon>Sordariales</taxon>
        <taxon>Podosporaceae</taxon>
        <taxon>Podospora</taxon>
    </lineage>
</organism>
<sequence length="119" mass="13086">MSGQAIAELNIRLSLRAGRTCTTCALALASPSMCLSGTSLSSTVRYVNTLPASVQASIKDRAKEDSIYFGYMRHEIQLPQGKELAAMTLQEVAWEVAINQMQAYGFHARLCCKNLLRPF</sequence>
<dbReference type="EMBL" id="JAFFHA010000002">
    <property type="protein sequence ID" value="KAK4658329.1"/>
    <property type="molecule type" value="Genomic_DNA"/>
</dbReference>
<reference evidence="1 2" key="1">
    <citation type="journal article" date="2023" name="bioRxiv">
        <title>High-quality genome assemblies of four members of thePodospora anserinaspecies complex.</title>
        <authorList>
            <person name="Ament-Velasquez S.L."/>
            <person name="Vogan A.A."/>
            <person name="Wallerman O."/>
            <person name="Hartmann F."/>
            <person name="Gautier V."/>
            <person name="Silar P."/>
            <person name="Giraud T."/>
            <person name="Johannesson H."/>
        </authorList>
    </citation>
    <scope>NUCLEOTIDE SEQUENCE [LARGE SCALE GENOMIC DNA]</scope>
    <source>
        <strain evidence="1 2">CBS 415.72m</strain>
    </source>
</reference>
<proteinExistence type="predicted"/>
<name>A0ABR0GRY1_9PEZI</name>
<evidence type="ECO:0000313" key="2">
    <source>
        <dbReference type="Proteomes" id="UP001323405"/>
    </source>
</evidence>
<dbReference type="Proteomes" id="UP001323405">
    <property type="component" value="Unassembled WGS sequence"/>
</dbReference>
<gene>
    <name evidence="1" type="ORF">QC762_100060</name>
</gene>
<protein>
    <submittedName>
        <fullName evidence="1">Uncharacterized protein</fullName>
    </submittedName>
</protein>
<evidence type="ECO:0000313" key="1">
    <source>
        <dbReference type="EMBL" id="KAK4658329.1"/>
    </source>
</evidence>
<keyword evidence="2" id="KW-1185">Reference proteome</keyword>
<dbReference type="GeneID" id="87904283"/>
<comment type="caution">
    <text evidence="1">The sequence shown here is derived from an EMBL/GenBank/DDBJ whole genome shotgun (WGS) entry which is preliminary data.</text>
</comment>
<dbReference type="RefSeq" id="XP_062747301.1">
    <property type="nucleotide sequence ID" value="XM_062884376.1"/>
</dbReference>